<dbReference type="OrthoDB" id="9808939at2"/>
<evidence type="ECO:0000259" key="3">
    <source>
        <dbReference type="Pfam" id="PF03819"/>
    </source>
</evidence>
<sequence>MRKIVIIGLGPGDIGSLTIEAVEKICDGNKVFLRTEKHPTIEYLKKKQIEYTSYDHVYDEEEDFDKVYELISKNLIQMSEKYGIINYCVPGHPLVAEKTVSLLIEKQEQGEIELEIIAGLSFIEPVILSVGSDPVDGLKIIDGLDILHQSVDINTDNLITQVYNRVRASELKLELIDIYGDEYEVYVIKSAGIKGQEIKVKVPLYEIDRIEWIDYLTSIYIPKMDKDKRVKYDMYNLMAIMEILRSKDGCSWDAEQTHTSLRPYVIEEAYEVVDAIDNDDIDGITEELGDLLLQIIFHSQIGKEEGYFTIMDVTTSICEKLIRRHPHVFTDFRAKSSQEVVYDWNDIKAKEKNMTTYTERIKSIPKGLPALMKSYKVQKRAADVGFDWEDVSGALEKLEEELNEVKEELNTSNKERLENEIGDLIFSIVNVCRFVNVNPENAVNKTINKFIKRFEFIETESINQGKDIKNMTLEEMDKLWKQAKENEN</sequence>
<proteinExistence type="predicted"/>
<gene>
    <name evidence="4" type="ordered locus">Curi_c23790</name>
</gene>
<dbReference type="PIRSF" id="PIRSF002845">
    <property type="entry name" value="Ttrprl_mtas_MazG"/>
    <property type="match status" value="1"/>
</dbReference>
<dbReference type="InterPro" id="IPR048011">
    <property type="entry name" value="NTP-PPase_MazG-like_C"/>
</dbReference>
<dbReference type="GO" id="GO:0046047">
    <property type="term" value="P:TTP catabolic process"/>
    <property type="evidence" value="ECO:0007669"/>
    <property type="project" value="TreeGrafter"/>
</dbReference>
<dbReference type="AlphaFoldDB" id="K0B1M7"/>
<dbReference type="eggNOG" id="COG3956">
    <property type="taxonomic scope" value="Bacteria"/>
</dbReference>
<dbReference type="Pfam" id="PF00590">
    <property type="entry name" value="TP_methylase"/>
    <property type="match status" value="1"/>
</dbReference>
<protein>
    <submittedName>
        <fullName evidence="4">MazG family protein</fullName>
    </submittedName>
</protein>
<dbReference type="Proteomes" id="UP000006094">
    <property type="component" value="Chromosome"/>
</dbReference>
<dbReference type="GO" id="GO:0046081">
    <property type="term" value="P:dUTP catabolic process"/>
    <property type="evidence" value="ECO:0007669"/>
    <property type="project" value="TreeGrafter"/>
</dbReference>
<keyword evidence="1" id="KW-0175">Coiled coil</keyword>
<dbReference type="SUPFAM" id="SSF101386">
    <property type="entry name" value="all-alpha NTP pyrophosphatases"/>
    <property type="match status" value="2"/>
</dbReference>
<dbReference type="CDD" id="cd11529">
    <property type="entry name" value="NTP-PPase_MazG_Cterm"/>
    <property type="match status" value="1"/>
</dbReference>
<dbReference type="FunFam" id="1.10.287.1080:FF:000003">
    <property type="entry name" value="Nucleoside triphosphate pyrophosphohydrolase"/>
    <property type="match status" value="1"/>
</dbReference>
<dbReference type="InterPro" id="IPR014777">
    <property type="entry name" value="4pyrrole_Mease_sub1"/>
</dbReference>
<dbReference type="FunFam" id="1.10.287.1080:FF:000001">
    <property type="entry name" value="Nucleoside triphosphate pyrophosphohydrolase"/>
    <property type="match status" value="1"/>
</dbReference>
<dbReference type="RefSeq" id="WP_014968508.1">
    <property type="nucleotide sequence ID" value="NC_018664.1"/>
</dbReference>
<feature type="domain" description="NTP pyrophosphohydrolase MazG-like" evidence="3">
    <location>
        <begin position="256"/>
        <end position="329"/>
    </location>
</feature>
<dbReference type="Pfam" id="PF03819">
    <property type="entry name" value="MazG"/>
    <property type="match status" value="2"/>
</dbReference>
<dbReference type="InterPro" id="IPR048015">
    <property type="entry name" value="NTP-PPase_MazG-like_N"/>
</dbReference>
<dbReference type="Gene3D" id="1.10.287.1080">
    <property type="entry name" value="MazG-like"/>
    <property type="match status" value="2"/>
</dbReference>
<dbReference type="InterPro" id="IPR004518">
    <property type="entry name" value="MazG-like_dom"/>
</dbReference>
<evidence type="ECO:0000259" key="2">
    <source>
        <dbReference type="Pfam" id="PF00590"/>
    </source>
</evidence>
<dbReference type="HOGENOM" id="CLU_038356_1_0_9"/>
<dbReference type="GO" id="GO:0047429">
    <property type="term" value="F:nucleoside triphosphate diphosphatase activity"/>
    <property type="evidence" value="ECO:0007669"/>
    <property type="project" value="InterPro"/>
</dbReference>
<dbReference type="CDD" id="cd11723">
    <property type="entry name" value="YabN_N_like"/>
    <property type="match status" value="1"/>
</dbReference>
<evidence type="ECO:0000313" key="5">
    <source>
        <dbReference type="Proteomes" id="UP000006094"/>
    </source>
</evidence>
<dbReference type="InterPro" id="IPR035996">
    <property type="entry name" value="4pyrrol_Methylase_sf"/>
</dbReference>
<dbReference type="NCBIfam" id="TIGR00444">
    <property type="entry name" value="mazG"/>
    <property type="match status" value="1"/>
</dbReference>
<dbReference type="GO" id="GO:0046052">
    <property type="term" value="P:UTP catabolic process"/>
    <property type="evidence" value="ECO:0007669"/>
    <property type="project" value="TreeGrafter"/>
</dbReference>
<dbReference type="KEGG" id="cad:Curi_c23790"/>
<name>K0B1M7_GOTA9</name>
<dbReference type="PANTHER" id="PTHR30522:SF0">
    <property type="entry name" value="NUCLEOSIDE TRIPHOSPHATE PYROPHOSPHOHYDROLASE"/>
    <property type="match status" value="1"/>
</dbReference>
<dbReference type="InterPro" id="IPR024180">
    <property type="entry name" value="Tetrapyrrole_Mease/MazG_pred"/>
</dbReference>
<dbReference type="PATRIC" id="fig|1128398.3.peg.2454"/>
<dbReference type="GO" id="GO:0008168">
    <property type="term" value="F:methyltransferase activity"/>
    <property type="evidence" value="ECO:0007669"/>
    <property type="project" value="InterPro"/>
</dbReference>
<dbReference type="PANTHER" id="PTHR30522">
    <property type="entry name" value="NUCLEOSIDE TRIPHOSPHATE PYROPHOSPHOHYDROLASE"/>
    <property type="match status" value="1"/>
</dbReference>
<organism evidence="4 5">
    <name type="scientific">Gottschalkia acidurici (strain ATCC 7906 / DSM 604 / BCRC 14475 / CIP 104303 / KCTC 5404 / NCIMB 10678 / 9a)</name>
    <name type="common">Clostridium acidurici</name>
    <dbReference type="NCBI Taxonomy" id="1128398"/>
    <lineage>
        <taxon>Bacteria</taxon>
        <taxon>Bacillati</taxon>
        <taxon>Bacillota</taxon>
        <taxon>Tissierellia</taxon>
        <taxon>Tissierellales</taxon>
        <taxon>Gottschalkiaceae</taxon>
        <taxon>Gottschalkia</taxon>
    </lineage>
</organism>
<dbReference type="NCBIfam" id="NF007113">
    <property type="entry name" value="PRK09562.1"/>
    <property type="match status" value="1"/>
</dbReference>
<dbReference type="Gene3D" id="3.40.1010.10">
    <property type="entry name" value="Cobalt-precorrin-4 Transmethylase, Domain 1"/>
    <property type="match status" value="1"/>
</dbReference>
<dbReference type="InterPro" id="IPR000878">
    <property type="entry name" value="4pyrrol_Mease"/>
</dbReference>
<reference evidence="4 5" key="1">
    <citation type="journal article" date="2012" name="PLoS ONE">
        <title>The purine-utilizing bacterium Clostridium acidurici 9a: a genome-guided metabolic reconsideration.</title>
        <authorList>
            <person name="Hartwich K."/>
            <person name="Poehlein A."/>
            <person name="Daniel R."/>
        </authorList>
    </citation>
    <scope>NUCLEOTIDE SEQUENCE [LARGE SCALE GENOMIC DNA]</scope>
    <source>
        <strain evidence="5">ATCC 7906 / DSM 604 / BCRC 14475 / CIP 104303 / KCTC 5404 / NCIMB 10678 / 9a</strain>
    </source>
</reference>
<evidence type="ECO:0000256" key="1">
    <source>
        <dbReference type="SAM" id="Coils"/>
    </source>
</evidence>
<dbReference type="STRING" id="1128398.Curi_c23790"/>
<dbReference type="InterPro" id="IPR011551">
    <property type="entry name" value="NTP_PyrPHydrolase_MazG"/>
</dbReference>
<dbReference type="SUPFAM" id="SSF53790">
    <property type="entry name" value="Tetrapyrrole methylase"/>
    <property type="match status" value="1"/>
</dbReference>
<dbReference type="CDD" id="cd11528">
    <property type="entry name" value="NTP-PPase_MazG_Nterm"/>
    <property type="match status" value="1"/>
</dbReference>
<keyword evidence="5" id="KW-1185">Reference proteome</keyword>
<dbReference type="InterPro" id="IPR035013">
    <property type="entry name" value="YabN_N"/>
</dbReference>
<dbReference type="GO" id="GO:0006203">
    <property type="term" value="P:dGTP catabolic process"/>
    <property type="evidence" value="ECO:0007669"/>
    <property type="project" value="TreeGrafter"/>
</dbReference>
<feature type="coiled-coil region" evidence="1">
    <location>
        <begin position="388"/>
        <end position="415"/>
    </location>
</feature>
<feature type="domain" description="Tetrapyrrole methylase" evidence="2">
    <location>
        <begin position="3"/>
        <end position="207"/>
    </location>
</feature>
<accession>K0B1M7</accession>
<evidence type="ECO:0000313" key="4">
    <source>
        <dbReference type="EMBL" id="AFS79374.1"/>
    </source>
</evidence>
<dbReference type="GO" id="GO:0046061">
    <property type="term" value="P:dATP catabolic process"/>
    <property type="evidence" value="ECO:0007669"/>
    <property type="project" value="TreeGrafter"/>
</dbReference>
<dbReference type="GO" id="GO:0006950">
    <property type="term" value="P:response to stress"/>
    <property type="evidence" value="ECO:0007669"/>
    <property type="project" value="UniProtKB-ARBA"/>
</dbReference>
<feature type="domain" description="NTP pyrophosphohydrolase MazG-like" evidence="3">
    <location>
        <begin position="395"/>
        <end position="453"/>
    </location>
</feature>
<dbReference type="EMBL" id="CP003326">
    <property type="protein sequence ID" value="AFS79374.1"/>
    <property type="molecule type" value="Genomic_DNA"/>
</dbReference>
<dbReference type="GO" id="GO:0046076">
    <property type="term" value="P:dTTP catabolic process"/>
    <property type="evidence" value="ECO:0007669"/>
    <property type="project" value="TreeGrafter"/>
</dbReference>